<dbReference type="Proteomes" id="UP000199032">
    <property type="component" value="Unassembled WGS sequence"/>
</dbReference>
<evidence type="ECO:0000313" key="3">
    <source>
        <dbReference type="Proteomes" id="UP000199032"/>
    </source>
</evidence>
<dbReference type="GO" id="GO:0016887">
    <property type="term" value="F:ATP hydrolysis activity"/>
    <property type="evidence" value="ECO:0007669"/>
    <property type="project" value="InterPro"/>
</dbReference>
<dbReference type="InterPro" id="IPR003593">
    <property type="entry name" value="AAA+_ATPase"/>
</dbReference>
<dbReference type="SUPFAM" id="SSF52540">
    <property type="entry name" value="P-loop containing nucleoside triphosphate hydrolases"/>
    <property type="match status" value="1"/>
</dbReference>
<evidence type="ECO:0000259" key="1">
    <source>
        <dbReference type="SMART" id="SM00382"/>
    </source>
</evidence>
<dbReference type="InterPro" id="IPR027417">
    <property type="entry name" value="P-loop_NTPase"/>
</dbReference>
<sequence length="468" mass="52113">MYESFYRLKAKPFALLPDSSFLYQGSEHQAAYSLLEYGILSEAPFMVLTGDPGVGKTSLLQKLMAEHGTRHKIGLVTNARYDIEQLLPWILLSLGLSTKRLDPIEAYHLFSEFLSQESKRSRRVILVIDEAQSLGAELLEELRLLSNMNDGKTLKLQIILSGQPDLYTLLQRIDMTQFAQRIVVDYHLKPLSETDTTNFIRHRLQVAGGRPALFTDQACGLVHRLSQGNPRLINQVADITLTYGYAEQASSITAKLVAQAALDRIKGRILPLAATEELAQLAAAVDEPLEHHGPSRILSAGLVADAPSEAALSQSSEEDYQGAIALKERGQFIEAIELFHIAARDKSLWFKAYAQVGFCYVKMREPQAAIQAFRTALEDPMAGPNEVMDVLYCLGRSLESVGKVDQAREVYAQINQSAPAFRDVANRLTQVKESPKPPRKVDEQFNARPSWVSGMIDNVQRFLIGSQK</sequence>
<dbReference type="AlphaFoldDB" id="A0A0S4LJZ1"/>
<dbReference type="PANTHER" id="PTHR35894">
    <property type="entry name" value="GENERAL SECRETION PATHWAY PROTEIN A-RELATED"/>
    <property type="match status" value="1"/>
</dbReference>
<evidence type="ECO:0000313" key="2">
    <source>
        <dbReference type="EMBL" id="CUS37583.1"/>
    </source>
</evidence>
<dbReference type="InterPro" id="IPR049945">
    <property type="entry name" value="AAA_22"/>
</dbReference>
<name>A0A0S4LJZ1_9BACT</name>
<dbReference type="Pfam" id="PF13401">
    <property type="entry name" value="AAA_22"/>
    <property type="match status" value="1"/>
</dbReference>
<dbReference type="InterPro" id="IPR052026">
    <property type="entry name" value="ExeA_AAA_ATPase_DNA-bind"/>
</dbReference>
<keyword evidence="3" id="KW-1185">Reference proteome</keyword>
<dbReference type="InterPro" id="IPR011990">
    <property type="entry name" value="TPR-like_helical_dom_sf"/>
</dbReference>
<dbReference type="EMBL" id="CZQA01000010">
    <property type="protein sequence ID" value="CUS37583.1"/>
    <property type="molecule type" value="Genomic_DNA"/>
</dbReference>
<gene>
    <name evidence="2" type="ORF">COMA1_40124</name>
</gene>
<protein>
    <recommendedName>
        <fullName evidence="1">AAA+ ATPase domain-containing protein</fullName>
    </recommendedName>
</protein>
<feature type="domain" description="AAA+ ATPase" evidence="1">
    <location>
        <begin position="42"/>
        <end position="210"/>
    </location>
</feature>
<dbReference type="PANTHER" id="PTHR35894:SF1">
    <property type="entry name" value="PHOSPHORIBULOKINASE _ URIDINE KINASE FAMILY"/>
    <property type="match status" value="1"/>
</dbReference>
<dbReference type="OrthoDB" id="9783370at2"/>
<organism evidence="2 3">
    <name type="scientific">Candidatus Nitrospira nitrosa</name>
    <dbReference type="NCBI Taxonomy" id="1742972"/>
    <lineage>
        <taxon>Bacteria</taxon>
        <taxon>Pseudomonadati</taxon>
        <taxon>Nitrospirota</taxon>
        <taxon>Nitrospiria</taxon>
        <taxon>Nitrospirales</taxon>
        <taxon>Nitrospiraceae</taxon>
        <taxon>Nitrospira</taxon>
    </lineage>
</organism>
<dbReference type="SUPFAM" id="SSF48452">
    <property type="entry name" value="TPR-like"/>
    <property type="match status" value="1"/>
</dbReference>
<proteinExistence type="predicted"/>
<dbReference type="STRING" id="1742972.COMA1_40124"/>
<dbReference type="Gene3D" id="1.25.40.10">
    <property type="entry name" value="Tetratricopeptide repeat domain"/>
    <property type="match status" value="1"/>
</dbReference>
<reference evidence="2 3" key="1">
    <citation type="submission" date="2015-10" db="EMBL/GenBank/DDBJ databases">
        <authorList>
            <person name="Gilbert D.G."/>
        </authorList>
    </citation>
    <scope>NUCLEOTIDE SEQUENCE [LARGE SCALE GENOMIC DNA]</scope>
    <source>
        <strain evidence="2">COMA1</strain>
    </source>
</reference>
<dbReference type="SMART" id="SM00382">
    <property type="entry name" value="AAA"/>
    <property type="match status" value="1"/>
</dbReference>
<dbReference type="RefSeq" id="WP_090750038.1">
    <property type="nucleotide sequence ID" value="NZ_CZQA01000010.1"/>
</dbReference>
<accession>A0A0S4LJZ1</accession>
<dbReference type="Gene3D" id="3.40.50.300">
    <property type="entry name" value="P-loop containing nucleotide triphosphate hydrolases"/>
    <property type="match status" value="1"/>
</dbReference>